<organism evidence="1 2">
    <name type="scientific">Mycoavidus cysteinexigens</name>
    <dbReference type="NCBI Taxonomy" id="1553431"/>
    <lineage>
        <taxon>Bacteria</taxon>
        <taxon>Pseudomonadati</taxon>
        <taxon>Pseudomonadota</taxon>
        <taxon>Betaproteobacteria</taxon>
        <taxon>Burkholderiales</taxon>
        <taxon>Burkholderiaceae</taxon>
        <taxon>Mycoavidus</taxon>
    </lineage>
</organism>
<dbReference type="Pfam" id="PF06812">
    <property type="entry name" value="ImpA_N"/>
    <property type="match status" value="1"/>
</dbReference>
<protein>
    <submittedName>
        <fullName evidence="1">Uncharacterized protein</fullName>
    </submittedName>
</protein>
<proteinExistence type="predicted"/>
<dbReference type="Proteomes" id="UP000282597">
    <property type="component" value="Chromosome"/>
</dbReference>
<sequence>MAIPDLAPFLLAVTETNPCGDNLEYDSQFLYLEKVIEGKPEVQYGDTVMQATAPDWRQVEALAIELLVRSRDLRIVAHLTQALLAQYSFSGFAVGLALLEGLLERYWHVVHPQLDSQDDNDPTTRLNTLLFLINEDLLRDVRNAPLLVSKTQGTLSLRDLEYALGELPLPPDMAPASLALIESQLSQMTEAISAIEKILGSIAHISQIVIGQVGVVRSIDFSPLLKILKCAHDFFSKRLNPNASRQATAALAQDSECDSFVNDLKTPRCAITTQEDVVATIDRICAYYEIREPSSPVALLLRRAQRLVGKDFIEILQDLVPDALHQAKQISGID</sequence>
<dbReference type="AlphaFoldDB" id="A0A2Z6EXG7"/>
<keyword evidence="2" id="KW-1185">Reference proteome</keyword>
<dbReference type="PANTHER" id="PTHR37951:SF1">
    <property type="entry name" value="TYPE VI SECRETION SYSTEM COMPONENT TSSA1"/>
    <property type="match status" value="1"/>
</dbReference>
<accession>A0A2Z6EXG7</accession>
<dbReference type="KEGG" id="mcys:MCB1EB_1897"/>
<dbReference type="InterPro" id="IPR017740">
    <property type="entry name" value="TssA-like"/>
</dbReference>
<dbReference type="InterPro" id="IPR010657">
    <property type="entry name" value="ImpA_N"/>
</dbReference>
<name>A0A2Z6EXG7_9BURK</name>
<evidence type="ECO:0000313" key="2">
    <source>
        <dbReference type="Proteomes" id="UP000282597"/>
    </source>
</evidence>
<gene>
    <name evidence="1" type="ORF">MCB1EB_1897</name>
</gene>
<dbReference type="PANTHER" id="PTHR37951">
    <property type="entry name" value="CYTOPLASMIC PROTEIN-RELATED"/>
    <property type="match status" value="1"/>
</dbReference>
<dbReference type="EMBL" id="AP018150">
    <property type="protein sequence ID" value="BBE10058.1"/>
    <property type="molecule type" value="Genomic_DNA"/>
</dbReference>
<dbReference type="NCBIfam" id="TIGR03363">
    <property type="entry name" value="VI_chp_8"/>
    <property type="match status" value="1"/>
</dbReference>
<evidence type="ECO:0000313" key="1">
    <source>
        <dbReference type="EMBL" id="BBE10058.1"/>
    </source>
</evidence>
<reference evidence="1 2" key="1">
    <citation type="journal article" date="2018" name="Microbes Environ.">
        <title>Comparative Genomic Insights into Endofungal Lifestyles of Two Bacterial Endosymbionts, Mycoavidus cysteinexigens and Burkholderia rhizoxinica.</title>
        <authorList>
            <person name="Sharmin D."/>
            <person name="Guo Y."/>
            <person name="Nishizawa T."/>
            <person name="Ohshima S."/>
            <person name="Sato Y."/>
            <person name="Takashima Y."/>
            <person name="Narisawa K."/>
            <person name="Ohta H."/>
        </authorList>
    </citation>
    <scope>NUCLEOTIDE SEQUENCE [LARGE SCALE GENOMIC DNA]</scope>
    <source>
        <strain evidence="1 2">B1-EB</strain>
    </source>
</reference>
<dbReference type="RefSeq" id="WP_045364766.1">
    <property type="nucleotide sequence ID" value="NZ_AP018150.1"/>
</dbReference>